<sequence length="103" mass="11238">MELWSVGPRKCHFWLVATIAGDSRCSTATIPQREKREPSKMGMDRAGAHAAGLSPQYGLSSPPSIFGLASLFAHTQATLGPVADRGQQHFVVMEWRKRGQQCG</sequence>
<reference evidence="1" key="1">
    <citation type="submission" date="2022-01" db="EMBL/GenBank/DDBJ databases">
        <title>Genome Sequence Resource for Two Populations of Ditylenchus destructor, the Migratory Endoparasitic Phytonematode.</title>
        <authorList>
            <person name="Zhang H."/>
            <person name="Lin R."/>
            <person name="Xie B."/>
        </authorList>
    </citation>
    <scope>NUCLEOTIDE SEQUENCE</scope>
    <source>
        <strain evidence="1">BazhouSP</strain>
    </source>
</reference>
<accession>A0AAD4R745</accession>
<evidence type="ECO:0000313" key="1">
    <source>
        <dbReference type="EMBL" id="KAI1720594.1"/>
    </source>
</evidence>
<organism evidence="1 2">
    <name type="scientific">Ditylenchus destructor</name>
    <dbReference type="NCBI Taxonomy" id="166010"/>
    <lineage>
        <taxon>Eukaryota</taxon>
        <taxon>Metazoa</taxon>
        <taxon>Ecdysozoa</taxon>
        <taxon>Nematoda</taxon>
        <taxon>Chromadorea</taxon>
        <taxon>Rhabditida</taxon>
        <taxon>Tylenchina</taxon>
        <taxon>Tylenchomorpha</taxon>
        <taxon>Sphaerularioidea</taxon>
        <taxon>Anguinidae</taxon>
        <taxon>Anguininae</taxon>
        <taxon>Ditylenchus</taxon>
    </lineage>
</organism>
<dbReference type="AlphaFoldDB" id="A0AAD4R745"/>
<keyword evidence="2" id="KW-1185">Reference proteome</keyword>
<proteinExistence type="predicted"/>
<gene>
    <name evidence="1" type="ORF">DdX_04834</name>
</gene>
<evidence type="ECO:0000313" key="2">
    <source>
        <dbReference type="Proteomes" id="UP001201812"/>
    </source>
</evidence>
<name>A0AAD4R745_9BILA</name>
<comment type="caution">
    <text evidence="1">The sequence shown here is derived from an EMBL/GenBank/DDBJ whole genome shotgun (WGS) entry which is preliminary data.</text>
</comment>
<protein>
    <submittedName>
        <fullName evidence="1">Uncharacterized protein</fullName>
    </submittedName>
</protein>
<dbReference type="Proteomes" id="UP001201812">
    <property type="component" value="Unassembled WGS sequence"/>
</dbReference>
<dbReference type="EMBL" id="JAKKPZ010000005">
    <property type="protein sequence ID" value="KAI1720594.1"/>
    <property type="molecule type" value="Genomic_DNA"/>
</dbReference>